<dbReference type="SUPFAM" id="SSF53681">
    <property type="entry name" value="Aspartate/glutamate racemase"/>
    <property type="match status" value="2"/>
</dbReference>
<dbReference type="InterPro" id="IPR015942">
    <property type="entry name" value="Asp/Glu/hydantoin_racemase"/>
</dbReference>
<dbReference type="OrthoDB" id="9803739at2"/>
<dbReference type="KEGG" id="cna:AB433_09625"/>
<evidence type="ECO:0000256" key="2">
    <source>
        <dbReference type="ARBA" id="ARBA00023235"/>
    </source>
</evidence>
<comment type="similarity">
    <text evidence="1">Belongs to the aspartate/glutamate racemases family.</text>
</comment>
<evidence type="ECO:0000313" key="4">
    <source>
        <dbReference type="Proteomes" id="UP000035287"/>
    </source>
</evidence>
<accession>A0A0G3XHU6</accession>
<organism evidence="3 4">
    <name type="scientific">Croceicoccus naphthovorans</name>
    <dbReference type="NCBI Taxonomy" id="1348774"/>
    <lineage>
        <taxon>Bacteria</taxon>
        <taxon>Pseudomonadati</taxon>
        <taxon>Pseudomonadota</taxon>
        <taxon>Alphaproteobacteria</taxon>
        <taxon>Sphingomonadales</taxon>
        <taxon>Erythrobacteraceae</taxon>
        <taxon>Croceicoccus</taxon>
    </lineage>
</organism>
<dbReference type="Pfam" id="PF01177">
    <property type="entry name" value="Asp_Glu_race"/>
    <property type="match status" value="1"/>
</dbReference>
<dbReference type="NCBIfam" id="TIGR00035">
    <property type="entry name" value="asp_race"/>
    <property type="match status" value="1"/>
</dbReference>
<dbReference type="PANTHER" id="PTHR21198">
    <property type="entry name" value="GLUTAMATE RACEMASE"/>
    <property type="match status" value="1"/>
</dbReference>
<keyword evidence="2" id="KW-0413">Isomerase</keyword>
<proteinExistence type="inferred from homology"/>
<dbReference type="EMBL" id="CP011770">
    <property type="protein sequence ID" value="AKM10174.1"/>
    <property type="molecule type" value="Genomic_DNA"/>
</dbReference>
<gene>
    <name evidence="3" type="ORF">AB433_09625</name>
</gene>
<dbReference type="RefSeq" id="WP_047820847.1">
    <property type="nucleotide sequence ID" value="NZ_CP011770.1"/>
</dbReference>
<sequence>MRKLGLIGGMSWVSTRGYYEDINRIVQKATGDKASAPMLIESLDFAPIYRITNREEWDRAAQTLVASAQRLETAGAEALVIAANSMHCVYDRVAESVSIPILHIADCVADAMIAEKAGKAAILGTRNVMMEEFYRRRLLARDIELMPPEIEIVEIIDRIVYEEVMLGKVRRQSERELRTIITNLEKDGAEAIVLACTELNLIVHTDANVLPIYDGAEIHAKAAAKWILGEG</sequence>
<keyword evidence="4" id="KW-1185">Reference proteome</keyword>
<name>A0A0G3XHU6_9SPHN</name>
<dbReference type="STRING" id="1348774.AB433_09625"/>
<dbReference type="Proteomes" id="UP000035287">
    <property type="component" value="Chromosome"/>
</dbReference>
<dbReference type="PANTHER" id="PTHR21198:SF7">
    <property type="entry name" value="ASPARTATE-GLUTAMATE RACEMASE FAMILY"/>
    <property type="match status" value="1"/>
</dbReference>
<dbReference type="InterPro" id="IPR004380">
    <property type="entry name" value="Asp_race"/>
</dbReference>
<evidence type="ECO:0000313" key="3">
    <source>
        <dbReference type="EMBL" id="AKM10174.1"/>
    </source>
</evidence>
<dbReference type="GO" id="GO:0047661">
    <property type="term" value="F:amino-acid racemase activity"/>
    <property type="evidence" value="ECO:0007669"/>
    <property type="project" value="InterPro"/>
</dbReference>
<dbReference type="AlphaFoldDB" id="A0A0G3XHU6"/>
<reference evidence="3 4" key="1">
    <citation type="submission" date="2015-06" db="EMBL/GenBank/DDBJ databases">
        <authorList>
            <person name="Zeng Y."/>
            <person name="Huang Y."/>
        </authorList>
    </citation>
    <scope>NUCLEOTIDE SEQUENCE [LARGE SCALE GENOMIC DNA]</scope>
    <source>
        <strain evidence="3 4">PQ-2</strain>
    </source>
</reference>
<dbReference type="PATRIC" id="fig|1348774.3.peg.2018"/>
<evidence type="ECO:0000256" key="1">
    <source>
        <dbReference type="ARBA" id="ARBA00007847"/>
    </source>
</evidence>
<dbReference type="InterPro" id="IPR001920">
    <property type="entry name" value="Asp/Glu_race"/>
</dbReference>
<dbReference type="Gene3D" id="3.40.50.1860">
    <property type="match status" value="2"/>
</dbReference>
<protein>
    <submittedName>
        <fullName evidence="3">Aspartate racemase</fullName>
    </submittedName>
</protein>